<feature type="domain" description="Protein kinase" evidence="12">
    <location>
        <begin position="253"/>
        <end position="557"/>
    </location>
</feature>
<dbReference type="InterPro" id="IPR011009">
    <property type="entry name" value="Kinase-like_dom_sf"/>
</dbReference>
<dbReference type="GO" id="GO:0005524">
    <property type="term" value="F:ATP binding"/>
    <property type="evidence" value="ECO:0007669"/>
    <property type="project" value="UniProtKB-UniRule"/>
</dbReference>
<keyword evidence="1 9" id="KW-0808">Transferase</keyword>
<dbReference type="CDD" id="cd10361">
    <property type="entry name" value="SH2_Fps_family"/>
    <property type="match status" value="1"/>
</dbReference>
<protein>
    <recommendedName>
        <fullName evidence="9">Tyrosine-protein kinase</fullName>
        <ecNumber evidence="9">2.7.10.2</ecNumber>
    </recommendedName>
</protein>
<comment type="similarity">
    <text evidence="9">Belongs to the protein kinase superfamily. Tyr protein kinase family.</text>
</comment>
<evidence type="ECO:0000256" key="8">
    <source>
        <dbReference type="PROSITE-ProRule" id="PRU10141"/>
    </source>
</evidence>
<dbReference type="STRING" id="34508.A0A4U5MSY7"/>
<dbReference type="SUPFAM" id="SSF56112">
    <property type="entry name" value="Protein kinase-like (PK-like)"/>
    <property type="match status" value="1"/>
</dbReference>
<dbReference type="PROSITE" id="PS00109">
    <property type="entry name" value="PROTEIN_KINASE_TYR"/>
    <property type="match status" value="1"/>
</dbReference>
<dbReference type="Pfam" id="PF00017">
    <property type="entry name" value="SH2"/>
    <property type="match status" value="1"/>
</dbReference>
<comment type="caution">
    <text evidence="13">The sequence shown here is derived from an EMBL/GenBank/DDBJ whole genome shotgun (WGS) entry which is preliminary data.</text>
</comment>
<feature type="binding site" evidence="8">
    <location>
        <position position="286"/>
    </location>
    <ligand>
        <name>ATP</name>
        <dbReference type="ChEBI" id="CHEBI:30616"/>
    </ligand>
</feature>
<dbReference type="PRINTS" id="PR00109">
    <property type="entry name" value="TYRKINASE"/>
</dbReference>
<evidence type="ECO:0000256" key="3">
    <source>
        <dbReference type="ARBA" id="ARBA00022777"/>
    </source>
</evidence>
<dbReference type="PANTHER" id="PTHR24418">
    <property type="entry name" value="TYROSINE-PROTEIN KINASE"/>
    <property type="match status" value="1"/>
</dbReference>
<dbReference type="AlphaFoldDB" id="A0A4U5MSY7"/>
<keyword evidence="7" id="KW-0727">SH2 domain</keyword>
<evidence type="ECO:0000313" key="14">
    <source>
        <dbReference type="Proteomes" id="UP000298663"/>
    </source>
</evidence>
<dbReference type="InterPro" id="IPR017441">
    <property type="entry name" value="Protein_kinase_ATP_BS"/>
</dbReference>
<keyword evidence="4 8" id="KW-0067">ATP-binding</keyword>
<evidence type="ECO:0000256" key="10">
    <source>
        <dbReference type="SAM" id="MobiDB-lite"/>
    </source>
</evidence>
<dbReference type="Proteomes" id="UP000298663">
    <property type="component" value="Unassembled WGS sequence"/>
</dbReference>
<dbReference type="PROSITE" id="PS50001">
    <property type="entry name" value="SH2"/>
    <property type="match status" value="1"/>
</dbReference>
<keyword evidence="2 8" id="KW-0547">Nucleotide-binding</keyword>
<dbReference type="Gene3D" id="1.10.510.10">
    <property type="entry name" value="Transferase(Phosphotransferase) domain 1"/>
    <property type="match status" value="1"/>
</dbReference>
<dbReference type="SMART" id="SM00252">
    <property type="entry name" value="SH2"/>
    <property type="match status" value="1"/>
</dbReference>
<keyword evidence="3 9" id="KW-0418">Kinase</keyword>
<feature type="region of interest" description="Disordered" evidence="10">
    <location>
        <begin position="474"/>
        <end position="540"/>
    </location>
</feature>
<dbReference type="InterPro" id="IPR050198">
    <property type="entry name" value="Non-receptor_tyrosine_kinases"/>
</dbReference>
<evidence type="ECO:0000256" key="7">
    <source>
        <dbReference type="PROSITE-ProRule" id="PRU00191"/>
    </source>
</evidence>
<dbReference type="Pfam" id="PF07714">
    <property type="entry name" value="PK_Tyr_Ser-Thr"/>
    <property type="match status" value="1"/>
</dbReference>
<dbReference type="InterPro" id="IPR036860">
    <property type="entry name" value="SH2_dom_sf"/>
</dbReference>
<evidence type="ECO:0000256" key="2">
    <source>
        <dbReference type="ARBA" id="ARBA00022741"/>
    </source>
</evidence>
<dbReference type="InterPro" id="IPR001245">
    <property type="entry name" value="Ser-Thr/Tyr_kinase_cat_dom"/>
</dbReference>
<dbReference type="SUPFAM" id="SSF55550">
    <property type="entry name" value="SH2 domain"/>
    <property type="match status" value="1"/>
</dbReference>
<dbReference type="InterPro" id="IPR035849">
    <property type="entry name" value="Fes/Fps/Fer_SH2"/>
</dbReference>
<gene>
    <name evidence="13" type="ORF">L596_019966</name>
</gene>
<evidence type="ECO:0000256" key="9">
    <source>
        <dbReference type="RuleBase" id="RU362096"/>
    </source>
</evidence>
<dbReference type="GO" id="GO:0004715">
    <property type="term" value="F:non-membrane spanning protein tyrosine kinase activity"/>
    <property type="evidence" value="ECO:0007669"/>
    <property type="project" value="UniProtKB-EC"/>
</dbReference>
<reference evidence="13 14" key="2">
    <citation type="journal article" date="2019" name="G3 (Bethesda)">
        <title>Hybrid Assembly of the Genome of the Entomopathogenic Nematode Steinernema carpocapsae Identifies the X-Chromosome.</title>
        <authorList>
            <person name="Serra L."/>
            <person name="Macchietto M."/>
            <person name="Macias-Munoz A."/>
            <person name="McGill C.J."/>
            <person name="Rodriguez I.M."/>
            <person name="Rodriguez B."/>
            <person name="Murad R."/>
            <person name="Mortazavi A."/>
        </authorList>
    </citation>
    <scope>NUCLEOTIDE SEQUENCE [LARGE SCALE GENOMIC DNA]</scope>
    <source>
        <strain evidence="13 14">ALL</strain>
    </source>
</reference>
<evidence type="ECO:0000256" key="5">
    <source>
        <dbReference type="ARBA" id="ARBA00023137"/>
    </source>
</evidence>
<dbReference type="InterPro" id="IPR020635">
    <property type="entry name" value="Tyr_kinase_cat_dom"/>
</dbReference>
<feature type="compositionally biased region" description="Low complexity" evidence="10">
    <location>
        <begin position="485"/>
        <end position="497"/>
    </location>
</feature>
<dbReference type="OrthoDB" id="3256376at2759"/>
<evidence type="ECO:0000259" key="12">
    <source>
        <dbReference type="PROSITE" id="PS50011"/>
    </source>
</evidence>
<dbReference type="EC" id="2.7.10.2" evidence="9"/>
<proteinExistence type="inferred from homology"/>
<dbReference type="PROSITE" id="PS50011">
    <property type="entry name" value="PROTEIN_KINASE_DOM"/>
    <property type="match status" value="1"/>
</dbReference>
<dbReference type="InterPro" id="IPR000719">
    <property type="entry name" value="Prot_kinase_dom"/>
</dbReference>
<dbReference type="SMART" id="SM00219">
    <property type="entry name" value="TyrKc"/>
    <property type="match status" value="1"/>
</dbReference>
<evidence type="ECO:0000256" key="4">
    <source>
        <dbReference type="ARBA" id="ARBA00022840"/>
    </source>
</evidence>
<name>A0A4U5MSY7_STECR</name>
<evidence type="ECO:0000313" key="13">
    <source>
        <dbReference type="EMBL" id="TKR72533.1"/>
    </source>
</evidence>
<feature type="domain" description="SH2" evidence="11">
    <location>
        <begin position="148"/>
        <end position="241"/>
    </location>
</feature>
<evidence type="ECO:0000256" key="6">
    <source>
        <dbReference type="ARBA" id="ARBA00051245"/>
    </source>
</evidence>
<accession>A0A4U5MSY7</accession>
<reference evidence="13 14" key="1">
    <citation type="journal article" date="2015" name="Genome Biol.">
        <title>Comparative genomics of Steinernema reveals deeply conserved gene regulatory networks.</title>
        <authorList>
            <person name="Dillman A.R."/>
            <person name="Macchietto M."/>
            <person name="Porter C.F."/>
            <person name="Rogers A."/>
            <person name="Williams B."/>
            <person name="Antoshechkin I."/>
            <person name="Lee M.M."/>
            <person name="Goodwin Z."/>
            <person name="Lu X."/>
            <person name="Lewis E.E."/>
            <person name="Goodrich-Blair H."/>
            <person name="Stock S.P."/>
            <person name="Adams B.J."/>
            <person name="Sternberg P.W."/>
            <person name="Mortazavi A."/>
        </authorList>
    </citation>
    <scope>NUCLEOTIDE SEQUENCE [LARGE SCALE GENOMIC DNA]</scope>
    <source>
        <strain evidence="13 14">ALL</strain>
    </source>
</reference>
<sequence>MSSSKYSHFAYKDLWIAQRSSYSHLVLSPTAVYPGTQSYNQEQTSLYNQGSFLTFEIPRPVGRSALPMGDDKNGPKSFLKRVKSVFKASSRSHANSAIGSLEPFDDGPTRSVLALSPSIEPYAAPSCLTMGGASQGTYESGFIEHQPYYHGFLPREDTNLILEKPGDFLVRQTDVKKHGRAFVISVRWAMGNVEHIVLYRGREDQRWMGYKNAKFETIPQLIDFYHKRKINDSGSQLMHGVPRQKWQLYNDQIMLDTRLGSGQFGEVWLGHFRASYSSSPFPVAVKLLRSGAATRKEDRVQFIKEARLAQSFHHANVVCVYGVAMQKPVMIVMELANGGSLLKLLKERGTALTLPQHIEFALEAACGMDYLEKMKCIHRDIAARNCLLSTSENKQVVKISDFGLSTIGDAKLDDPTTKMAIRWLAPEILQDFIFSHKTLRGCHWNDWANKEREINRTCGPSGCSSMRSSAIAPQNLIPASRTKKSATNSSSTTAWKSPGDSETDSRAHSGLLASEPERPSGLPPSPQKGQEMPEVVPLIADPPRCSGAVRCFSERFG</sequence>
<comment type="catalytic activity">
    <reaction evidence="6 9">
        <text>L-tyrosyl-[protein] + ATP = O-phospho-L-tyrosyl-[protein] + ADP + H(+)</text>
        <dbReference type="Rhea" id="RHEA:10596"/>
        <dbReference type="Rhea" id="RHEA-COMP:10136"/>
        <dbReference type="Rhea" id="RHEA-COMP:20101"/>
        <dbReference type="ChEBI" id="CHEBI:15378"/>
        <dbReference type="ChEBI" id="CHEBI:30616"/>
        <dbReference type="ChEBI" id="CHEBI:46858"/>
        <dbReference type="ChEBI" id="CHEBI:61978"/>
        <dbReference type="ChEBI" id="CHEBI:456216"/>
        <dbReference type="EC" id="2.7.10.2"/>
    </reaction>
</comment>
<dbReference type="PROSITE" id="PS00107">
    <property type="entry name" value="PROTEIN_KINASE_ATP"/>
    <property type="match status" value="1"/>
</dbReference>
<dbReference type="EMBL" id="AZBU02000006">
    <property type="protein sequence ID" value="TKR72533.1"/>
    <property type="molecule type" value="Genomic_DNA"/>
</dbReference>
<keyword evidence="14" id="KW-1185">Reference proteome</keyword>
<evidence type="ECO:0000259" key="11">
    <source>
        <dbReference type="PROSITE" id="PS50001"/>
    </source>
</evidence>
<evidence type="ECO:0000256" key="1">
    <source>
        <dbReference type="ARBA" id="ARBA00022679"/>
    </source>
</evidence>
<organism evidence="13 14">
    <name type="scientific">Steinernema carpocapsae</name>
    <name type="common">Entomopathogenic nematode</name>
    <dbReference type="NCBI Taxonomy" id="34508"/>
    <lineage>
        <taxon>Eukaryota</taxon>
        <taxon>Metazoa</taxon>
        <taxon>Ecdysozoa</taxon>
        <taxon>Nematoda</taxon>
        <taxon>Chromadorea</taxon>
        <taxon>Rhabditida</taxon>
        <taxon>Tylenchina</taxon>
        <taxon>Panagrolaimomorpha</taxon>
        <taxon>Strongyloidoidea</taxon>
        <taxon>Steinernematidae</taxon>
        <taxon>Steinernema</taxon>
    </lineage>
</organism>
<dbReference type="InterPro" id="IPR000980">
    <property type="entry name" value="SH2"/>
</dbReference>
<dbReference type="InterPro" id="IPR008266">
    <property type="entry name" value="Tyr_kinase_AS"/>
</dbReference>
<keyword evidence="5 9" id="KW-0829">Tyrosine-protein kinase</keyword>
<dbReference type="Gene3D" id="3.30.200.20">
    <property type="entry name" value="Phosphorylase Kinase, domain 1"/>
    <property type="match status" value="1"/>
</dbReference>
<dbReference type="Gene3D" id="3.30.505.10">
    <property type="entry name" value="SH2 domain"/>
    <property type="match status" value="1"/>
</dbReference>